<dbReference type="EMBL" id="JAPDRK010000012">
    <property type="protein sequence ID" value="KAJ9607129.1"/>
    <property type="molecule type" value="Genomic_DNA"/>
</dbReference>
<dbReference type="AlphaFoldDB" id="A0AA38X5E7"/>
<comment type="caution">
    <text evidence="1">The sequence shown here is derived from an EMBL/GenBank/DDBJ whole genome shotgun (WGS) entry which is preliminary data.</text>
</comment>
<sequence>MVPPTLDETFSFHSPPSRVETNSSPVGITRWGSPAPYGLPSLYTSSPMDVLGSLVSQQLSEGFSFQQPSPMKRTPIQNSRLADIPQGMLVEYIEFFRVKILYCVPVIDDADLRDPTYVIQQKRPLAYCAAFIASQFIPGSTAFAVLYAYRPAADVYQLPAAPTSPPFLNRWVLKNSIEAFAIRAGLHRSIDDLRALLRSSSQRTSESLVFHKYIYWLWLVAMSHHFSLMTRTSPSIREDSSISSAVDLLRDVPRPPRVTRILAEIDLYTLWQRAGRRDPGLAEWWCTPSNTQSPEELLGVLEDMDGALEVWGQRWGLRGEPNTTISNVDISANGAVEFHFRRMHFCVATFGTQHILERTQSVLDKDSATGAELEDAARESILKSVKAAHDCARCLVDIPPLRRETVRYMSEFGYGLIAFCCIYMIQAHKLFGAALPDLERFLTSVEEVATFMSEMAVANNAAPRLYGQTIMRLLRQENDDVDDARDDTHFGAARDFETGEATKISYPA</sequence>
<organism evidence="1 2">
    <name type="scientific">Cladophialophora chaetospira</name>
    <dbReference type="NCBI Taxonomy" id="386627"/>
    <lineage>
        <taxon>Eukaryota</taxon>
        <taxon>Fungi</taxon>
        <taxon>Dikarya</taxon>
        <taxon>Ascomycota</taxon>
        <taxon>Pezizomycotina</taxon>
        <taxon>Eurotiomycetes</taxon>
        <taxon>Chaetothyriomycetidae</taxon>
        <taxon>Chaetothyriales</taxon>
        <taxon>Herpotrichiellaceae</taxon>
        <taxon>Cladophialophora</taxon>
    </lineage>
</organism>
<evidence type="ECO:0008006" key="3">
    <source>
        <dbReference type="Google" id="ProtNLM"/>
    </source>
</evidence>
<reference evidence="1" key="1">
    <citation type="submission" date="2022-10" db="EMBL/GenBank/DDBJ databases">
        <title>Culturing micro-colonial fungi from biological soil crusts in the Mojave desert and describing Neophaeococcomyces mojavensis, and introducing the new genera and species Taxawa tesnikishii.</title>
        <authorList>
            <person name="Kurbessoian T."/>
            <person name="Stajich J.E."/>
        </authorList>
    </citation>
    <scope>NUCLEOTIDE SEQUENCE</scope>
    <source>
        <strain evidence="1">TK_41</strain>
    </source>
</reference>
<name>A0AA38X5E7_9EURO</name>
<dbReference type="Proteomes" id="UP001172673">
    <property type="component" value="Unassembled WGS sequence"/>
</dbReference>
<evidence type="ECO:0000313" key="2">
    <source>
        <dbReference type="Proteomes" id="UP001172673"/>
    </source>
</evidence>
<keyword evidence="2" id="KW-1185">Reference proteome</keyword>
<protein>
    <recommendedName>
        <fullName evidence="3">Transcription factor domain-containing protein</fullName>
    </recommendedName>
</protein>
<accession>A0AA38X5E7</accession>
<proteinExistence type="predicted"/>
<evidence type="ECO:0000313" key="1">
    <source>
        <dbReference type="EMBL" id="KAJ9607129.1"/>
    </source>
</evidence>
<gene>
    <name evidence="1" type="ORF">H2200_008201</name>
</gene>